<accession>A0A0F9EC33</accession>
<reference evidence="1" key="1">
    <citation type="journal article" date="2015" name="Nature">
        <title>Complex archaea that bridge the gap between prokaryotes and eukaryotes.</title>
        <authorList>
            <person name="Spang A."/>
            <person name="Saw J.H."/>
            <person name="Jorgensen S.L."/>
            <person name="Zaremba-Niedzwiedzka K."/>
            <person name="Martijn J."/>
            <person name="Lind A.E."/>
            <person name="van Eijk R."/>
            <person name="Schleper C."/>
            <person name="Guy L."/>
            <person name="Ettema T.J."/>
        </authorList>
    </citation>
    <scope>NUCLEOTIDE SEQUENCE</scope>
</reference>
<dbReference type="AlphaFoldDB" id="A0A0F9EC33"/>
<dbReference type="EMBL" id="LAZR01035473">
    <property type="protein sequence ID" value="KKL27416.1"/>
    <property type="molecule type" value="Genomic_DNA"/>
</dbReference>
<evidence type="ECO:0000313" key="1">
    <source>
        <dbReference type="EMBL" id="KKL27416.1"/>
    </source>
</evidence>
<organism evidence="1">
    <name type="scientific">marine sediment metagenome</name>
    <dbReference type="NCBI Taxonomy" id="412755"/>
    <lineage>
        <taxon>unclassified sequences</taxon>
        <taxon>metagenomes</taxon>
        <taxon>ecological metagenomes</taxon>
    </lineage>
</organism>
<sequence length="66" mass="7766">MTEAQIKYIQTTFTQFAETLTPKQIKVLYHRLDDLVQYERPALFIASEAISKIVFKPGQYDIKEEK</sequence>
<gene>
    <name evidence="1" type="ORF">LCGC14_2385400</name>
</gene>
<comment type="caution">
    <text evidence="1">The sequence shown here is derived from an EMBL/GenBank/DDBJ whole genome shotgun (WGS) entry which is preliminary data.</text>
</comment>
<name>A0A0F9EC33_9ZZZZ</name>
<proteinExistence type="predicted"/>
<protein>
    <submittedName>
        <fullName evidence="1">Uncharacterized protein</fullName>
    </submittedName>
</protein>